<evidence type="ECO:0000313" key="10">
    <source>
        <dbReference type="Proteomes" id="UP000654471"/>
    </source>
</evidence>
<dbReference type="InterPro" id="IPR006043">
    <property type="entry name" value="NCS2"/>
</dbReference>
<feature type="transmembrane region" description="Helical" evidence="8">
    <location>
        <begin position="161"/>
        <end position="181"/>
    </location>
</feature>
<dbReference type="PANTHER" id="PTHR43337:SF1">
    <property type="entry name" value="XANTHINE_URACIL PERMEASE C887.17-RELATED"/>
    <property type="match status" value="1"/>
</dbReference>
<comment type="similarity">
    <text evidence="2">Belongs to the nucleobase:cation symporter-2 (NCS2) (TC 2.A.40) family. Azg-like subfamily.</text>
</comment>
<accession>A0ABQ2UP33</accession>
<name>A0ABQ2UP33_9ACTN</name>
<feature type="transmembrane region" description="Helical" evidence="8">
    <location>
        <begin position="431"/>
        <end position="449"/>
    </location>
</feature>
<dbReference type="EMBL" id="BMRP01000002">
    <property type="protein sequence ID" value="GGU46231.1"/>
    <property type="molecule type" value="Genomic_DNA"/>
</dbReference>
<evidence type="ECO:0000313" key="9">
    <source>
        <dbReference type="EMBL" id="GGU46231.1"/>
    </source>
</evidence>
<protein>
    <submittedName>
        <fullName evidence="9">MFS transporter</fullName>
    </submittedName>
</protein>
<dbReference type="RefSeq" id="WP_189296293.1">
    <property type="nucleotide sequence ID" value="NZ_BMRP01000002.1"/>
</dbReference>
<keyword evidence="6 8" id="KW-0472">Membrane</keyword>
<keyword evidence="3" id="KW-0813">Transport</keyword>
<evidence type="ECO:0000256" key="1">
    <source>
        <dbReference type="ARBA" id="ARBA00004127"/>
    </source>
</evidence>
<keyword evidence="5 8" id="KW-1133">Transmembrane helix</keyword>
<evidence type="ECO:0000256" key="8">
    <source>
        <dbReference type="SAM" id="Phobius"/>
    </source>
</evidence>
<feature type="transmembrane region" description="Helical" evidence="8">
    <location>
        <begin position="225"/>
        <end position="242"/>
    </location>
</feature>
<reference evidence="10" key="1">
    <citation type="journal article" date="2019" name="Int. J. Syst. Evol. Microbiol.">
        <title>The Global Catalogue of Microorganisms (GCM) 10K type strain sequencing project: providing services to taxonomists for standard genome sequencing and annotation.</title>
        <authorList>
            <consortium name="The Broad Institute Genomics Platform"/>
            <consortium name="The Broad Institute Genome Sequencing Center for Infectious Disease"/>
            <person name="Wu L."/>
            <person name="Ma J."/>
        </authorList>
    </citation>
    <scope>NUCLEOTIDE SEQUENCE [LARGE SCALE GENOMIC DNA]</scope>
    <source>
        <strain evidence="10">JCM 3399</strain>
    </source>
</reference>
<feature type="transmembrane region" description="Helical" evidence="8">
    <location>
        <begin position="77"/>
        <end position="98"/>
    </location>
</feature>
<feature type="transmembrane region" description="Helical" evidence="8">
    <location>
        <begin position="392"/>
        <end position="411"/>
    </location>
</feature>
<feature type="transmembrane region" description="Helical" evidence="8">
    <location>
        <begin position="47"/>
        <end position="65"/>
    </location>
</feature>
<comment type="subcellular location">
    <subcellularLocation>
        <location evidence="1">Endomembrane system</location>
        <topology evidence="1">Multi-pass membrane protein</topology>
    </subcellularLocation>
</comment>
<keyword evidence="4 8" id="KW-0812">Transmembrane</keyword>
<evidence type="ECO:0000256" key="4">
    <source>
        <dbReference type="ARBA" id="ARBA00022692"/>
    </source>
</evidence>
<feature type="transmembrane region" description="Helical" evidence="8">
    <location>
        <begin position="283"/>
        <end position="310"/>
    </location>
</feature>
<proteinExistence type="inferred from homology"/>
<evidence type="ECO:0000256" key="5">
    <source>
        <dbReference type="ARBA" id="ARBA00022989"/>
    </source>
</evidence>
<feature type="transmembrane region" description="Helical" evidence="8">
    <location>
        <begin position="129"/>
        <end position="149"/>
    </location>
</feature>
<gene>
    <name evidence="9" type="ORF">GCM10010211_07180</name>
</gene>
<evidence type="ECO:0000256" key="7">
    <source>
        <dbReference type="SAM" id="MobiDB-lite"/>
    </source>
</evidence>
<dbReference type="InterPro" id="IPR045018">
    <property type="entry name" value="Azg-like"/>
</dbReference>
<dbReference type="Proteomes" id="UP000654471">
    <property type="component" value="Unassembled WGS sequence"/>
</dbReference>
<sequence length="486" mass="50306">MTQQSTEPLTTAEDAGDGSRQPAGRSWLDRYFHISDRGSTFAREMRGGITTFMAMCYILLLNPVILGSVQDIHKNTLAHAGLVTATALGAAVCTLLMGFVGKVPLALAAGLNVSAALTTQVVPNMTWPQAMGMCVMYGVVICLLVVTGLREMVMNAIPLALKHAITMGIGMFVALIGLVKAGFVGKGIGTPVTLGTTGNLSGWPVLFFCLTLLLIFMLQARKVPGAILIGIVVGSVFSIAATKLGGLTAKDWGGTPPALNGSAVSMPDFGLFGHVQFGGWGSIGALSVGMIVFTLVLAGFFDAMATIIGVGTEAKLADDKGRMPGLSKALFVDGAGGAIGGLTGSSGQTVFIESASGVGEGARTGLSSVVTGLLFAACLFFTPVTQLVPAQVAAAALVVIGSMMMSVASHVDWSDRAVSIPVFLTVALMPFTYQITTGVGAGVIAYTAIKAAQGKWREIGGFMWVLTGIFLVYFSLHPIEQWLGIK</sequence>
<feature type="transmembrane region" description="Helical" evidence="8">
    <location>
        <begin position="201"/>
        <end position="218"/>
    </location>
</feature>
<keyword evidence="10" id="KW-1185">Reference proteome</keyword>
<feature type="transmembrane region" description="Helical" evidence="8">
    <location>
        <begin position="461"/>
        <end position="479"/>
    </location>
</feature>
<dbReference type="Pfam" id="PF00860">
    <property type="entry name" value="Xan_ur_permease"/>
    <property type="match status" value="1"/>
</dbReference>
<feature type="transmembrane region" description="Helical" evidence="8">
    <location>
        <begin position="364"/>
        <end position="385"/>
    </location>
</feature>
<organism evidence="9 10">
    <name type="scientific">Streptomyces albospinus</name>
    <dbReference type="NCBI Taxonomy" id="285515"/>
    <lineage>
        <taxon>Bacteria</taxon>
        <taxon>Bacillati</taxon>
        <taxon>Actinomycetota</taxon>
        <taxon>Actinomycetes</taxon>
        <taxon>Kitasatosporales</taxon>
        <taxon>Streptomycetaceae</taxon>
        <taxon>Streptomyces</taxon>
    </lineage>
</organism>
<evidence type="ECO:0000256" key="3">
    <source>
        <dbReference type="ARBA" id="ARBA00022448"/>
    </source>
</evidence>
<dbReference type="PANTHER" id="PTHR43337">
    <property type="entry name" value="XANTHINE/URACIL PERMEASE C887.17-RELATED"/>
    <property type="match status" value="1"/>
</dbReference>
<evidence type="ECO:0000256" key="6">
    <source>
        <dbReference type="ARBA" id="ARBA00023136"/>
    </source>
</evidence>
<feature type="region of interest" description="Disordered" evidence="7">
    <location>
        <begin position="1"/>
        <end position="23"/>
    </location>
</feature>
<evidence type="ECO:0000256" key="2">
    <source>
        <dbReference type="ARBA" id="ARBA00005697"/>
    </source>
</evidence>
<comment type="caution">
    <text evidence="9">The sequence shown here is derived from an EMBL/GenBank/DDBJ whole genome shotgun (WGS) entry which is preliminary data.</text>
</comment>